<evidence type="ECO:0000313" key="3">
    <source>
        <dbReference type="EMBL" id="MBB3101798.1"/>
    </source>
</evidence>
<evidence type="ECO:0008006" key="5">
    <source>
        <dbReference type="Google" id="ProtNLM"/>
    </source>
</evidence>
<evidence type="ECO:0000313" key="4">
    <source>
        <dbReference type="Proteomes" id="UP000549250"/>
    </source>
</evidence>
<keyword evidence="4" id="KW-1185">Reference proteome</keyword>
<evidence type="ECO:0000256" key="1">
    <source>
        <dbReference type="SAM" id="MobiDB-lite"/>
    </source>
</evidence>
<gene>
    <name evidence="3" type="ORF">FHR87_000158</name>
</gene>
<organism evidence="3 4">
    <name type="scientific">Azomonas macrocytogenes</name>
    <name type="common">Azotobacter macrocytogenes</name>
    <dbReference type="NCBI Taxonomy" id="69962"/>
    <lineage>
        <taxon>Bacteria</taxon>
        <taxon>Pseudomonadati</taxon>
        <taxon>Pseudomonadota</taxon>
        <taxon>Gammaproteobacteria</taxon>
        <taxon>Pseudomonadales</taxon>
        <taxon>Pseudomonadaceae</taxon>
        <taxon>Azomonas</taxon>
    </lineage>
</organism>
<protein>
    <recommendedName>
        <fullName evidence="5">Lipoprotein</fullName>
    </recommendedName>
</protein>
<dbReference type="EMBL" id="JACHXI010000001">
    <property type="protein sequence ID" value="MBB3101798.1"/>
    <property type="molecule type" value="Genomic_DNA"/>
</dbReference>
<reference evidence="3 4" key="1">
    <citation type="submission" date="2020-08" db="EMBL/GenBank/DDBJ databases">
        <title>Genomic Encyclopedia of Type Strains, Phase III (KMG-III): the genomes of soil and plant-associated and newly described type strains.</title>
        <authorList>
            <person name="Whitman W."/>
        </authorList>
    </citation>
    <scope>NUCLEOTIDE SEQUENCE [LARGE SCALE GENOMIC DNA]</scope>
    <source>
        <strain evidence="3 4">CECT 4462</strain>
    </source>
</reference>
<evidence type="ECO:0000256" key="2">
    <source>
        <dbReference type="SAM" id="SignalP"/>
    </source>
</evidence>
<feature type="signal peptide" evidence="2">
    <location>
        <begin position="1"/>
        <end position="24"/>
    </location>
</feature>
<dbReference type="Proteomes" id="UP000549250">
    <property type="component" value="Unassembled WGS sequence"/>
</dbReference>
<name>A0A839SY08_AZOMA</name>
<dbReference type="PROSITE" id="PS51257">
    <property type="entry name" value="PROKAR_LIPOPROTEIN"/>
    <property type="match status" value="1"/>
</dbReference>
<keyword evidence="2" id="KW-0732">Signal</keyword>
<comment type="caution">
    <text evidence="3">The sequence shown here is derived from an EMBL/GenBank/DDBJ whole genome shotgun (WGS) entry which is preliminary data.</text>
</comment>
<feature type="chain" id="PRO_5032665327" description="Lipoprotein" evidence="2">
    <location>
        <begin position="25"/>
        <end position="137"/>
    </location>
</feature>
<dbReference type="AlphaFoldDB" id="A0A839SY08"/>
<sequence length="137" mass="14863">MRSSIGTGAVLTFALLVSACSSQAPRPDAPPATPAPQTTPSQPPRTPGPIISPPPVQTTPVPSKPSTQRSHPRYAPPPGVASYWDNNLGVYVVKGRDLYYRQRLFYRFDGDWQCSSRPDGPWESVALPSVPPGLRNR</sequence>
<proteinExistence type="predicted"/>
<feature type="compositionally biased region" description="Pro residues" evidence="1">
    <location>
        <begin position="41"/>
        <end position="57"/>
    </location>
</feature>
<accession>A0A839SY08</accession>
<dbReference type="RefSeq" id="WP_183164792.1">
    <property type="nucleotide sequence ID" value="NZ_JACHXI010000001.1"/>
</dbReference>
<feature type="region of interest" description="Disordered" evidence="1">
    <location>
        <begin position="22"/>
        <end position="82"/>
    </location>
</feature>
<feature type="compositionally biased region" description="Low complexity" evidence="1">
    <location>
        <begin position="58"/>
        <end position="68"/>
    </location>
</feature>